<organism evidence="1 2">
    <name type="scientific">Riccia fluitans</name>
    <dbReference type="NCBI Taxonomy" id="41844"/>
    <lineage>
        <taxon>Eukaryota</taxon>
        <taxon>Viridiplantae</taxon>
        <taxon>Streptophyta</taxon>
        <taxon>Embryophyta</taxon>
        <taxon>Marchantiophyta</taxon>
        <taxon>Marchantiopsida</taxon>
        <taxon>Marchantiidae</taxon>
        <taxon>Marchantiales</taxon>
        <taxon>Ricciaceae</taxon>
        <taxon>Riccia</taxon>
    </lineage>
</organism>
<comment type="caution">
    <text evidence="1">The sequence shown here is derived from an EMBL/GenBank/DDBJ whole genome shotgun (WGS) entry which is preliminary data.</text>
</comment>
<reference evidence="1 2" key="1">
    <citation type="submission" date="2024-09" db="EMBL/GenBank/DDBJ databases">
        <title>Chromosome-scale assembly of Riccia fluitans.</title>
        <authorList>
            <person name="Paukszto L."/>
            <person name="Sawicki J."/>
            <person name="Karawczyk K."/>
            <person name="Piernik-Szablinska J."/>
            <person name="Szczecinska M."/>
            <person name="Mazdziarz M."/>
        </authorList>
    </citation>
    <scope>NUCLEOTIDE SEQUENCE [LARGE SCALE GENOMIC DNA]</scope>
    <source>
        <strain evidence="1">Rf_01</strain>
        <tissue evidence="1">Aerial parts of the thallus</tissue>
    </source>
</reference>
<protein>
    <submittedName>
        <fullName evidence="1">Uncharacterized protein</fullName>
    </submittedName>
</protein>
<dbReference type="EMBL" id="JBHFFA010000008">
    <property type="protein sequence ID" value="KAL2609892.1"/>
    <property type="molecule type" value="Genomic_DNA"/>
</dbReference>
<proteinExistence type="predicted"/>
<name>A0ABD1XLR3_9MARC</name>
<evidence type="ECO:0000313" key="2">
    <source>
        <dbReference type="Proteomes" id="UP001605036"/>
    </source>
</evidence>
<dbReference type="AlphaFoldDB" id="A0ABD1XLR3"/>
<evidence type="ECO:0000313" key="1">
    <source>
        <dbReference type="EMBL" id="KAL2609892.1"/>
    </source>
</evidence>
<gene>
    <name evidence="1" type="ORF">R1flu_028465</name>
</gene>
<accession>A0ABD1XLR3</accession>
<sequence length="88" mass="9355">MDAEWVAVNVMGPDEGVQDDSAGAEIAVEATSPGQNINVADGVRVSQNNDGLDVMEGVQIVRDPGQRLSHARMDRNHSRGIALPGFWG</sequence>
<dbReference type="Proteomes" id="UP001605036">
    <property type="component" value="Unassembled WGS sequence"/>
</dbReference>
<keyword evidence="2" id="KW-1185">Reference proteome</keyword>